<protein>
    <submittedName>
        <fullName evidence="2">Uncharacterized protein</fullName>
    </submittedName>
</protein>
<evidence type="ECO:0000313" key="2">
    <source>
        <dbReference type="EMBL" id="PQM44561.1"/>
    </source>
</evidence>
<sequence>MLRAGADGTEWPPTNTATATAAAATAVPTQVRCSRCRREWAAASSDVRNCAGGASVSLTSSMEATTFRSSCESRAGMPLRSVTAARQVAHPPRWASNSRRSVADSDPST</sequence>
<proteinExistence type="predicted"/>
<comment type="caution">
    <text evidence="2">The sequence shown here is derived from an EMBL/GenBank/DDBJ whole genome shotgun (WGS) entry which is preliminary data.</text>
</comment>
<name>A0A2S8BD32_9MYCO</name>
<evidence type="ECO:0000313" key="3">
    <source>
        <dbReference type="Proteomes" id="UP000238296"/>
    </source>
</evidence>
<feature type="region of interest" description="Disordered" evidence="1">
    <location>
        <begin position="1"/>
        <end position="24"/>
    </location>
</feature>
<reference evidence="2 3" key="1">
    <citation type="journal article" date="2017" name="Int. J. Syst. Evol. Microbiol.">
        <title>Mycobacterium talmoniae sp. nov., a slowly growing mycobacterium isolated from human respiratory samples.</title>
        <authorList>
            <person name="Davidson R.M."/>
            <person name="DeGroote M.A."/>
            <person name="Marola J.L."/>
            <person name="Buss S."/>
            <person name="Jones V."/>
            <person name="McNeil M.R."/>
            <person name="Freifeld A.G."/>
            <person name="Elaine Epperson L."/>
            <person name="Hasan N.A."/>
            <person name="Jackson M."/>
            <person name="Iwen P.C."/>
            <person name="Salfinger M."/>
            <person name="Strong M."/>
        </authorList>
    </citation>
    <scope>NUCLEOTIDE SEQUENCE [LARGE SCALE GENOMIC DNA]</scope>
    <source>
        <strain evidence="2 3">ATCC BAA-2683</strain>
    </source>
</reference>
<accession>A0A2S8BD32</accession>
<feature type="region of interest" description="Disordered" evidence="1">
    <location>
        <begin position="85"/>
        <end position="109"/>
    </location>
</feature>
<dbReference type="Proteomes" id="UP000238296">
    <property type="component" value="Unassembled WGS sequence"/>
</dbReference>
<dbReference type="AlphaFoldDB" id="A0A2S8BD32"/>
<evidence type="ECO:0000256" key="1">
    <source>
        <dbReference type="SAM" id="MobiDB-lite"/>
    </source>
</evidence>
<feature type="compositionally biased region" description="Polar residues" evidence="1">
    <location>
        <begin position="95"/>
        <end position="109"/>
    </location>
</feature>
<organism evidence="2 3">
    <name type="scientific">Mycobacterium talmoniae</name>
    <dbReference type="NCBI Taxonomy" id="1858794"/>
    <lineage>
        <taxon>Bacteria</taxon>
        <taxon>Bacillati</taxon>
        <taxon>Actinomycetota</taxon>
        <taxon>Actinomycetes</taxon>
        <taxon>Mycobacteriales</taxon>
        <taxon>Mycobacteriaceae</taxon>
        <taxon>Mycobacterium</taxon>
    </lineage>
</organism>
<gene>
    <name evidence="2" type="ORF">C1Y40_05284</name>
</gene>
<dbReference type="EMBL" id="PPEA01000768">
    <property type="protein sequence ID" value="PQM44561.1"/>
    <property type="molecule type" value="Genomic_DNA"/>
</dbReference>